<dbReference type="PROSITE" id="PS00061">
    <property type="entry name" value="ADH_SHORT"/>
    <property type="match status" value="1"/>
</dbReference>
<dbReference type="EMBL" id="HBUF01005046">
    <property type="protein sequence ID" value="CAG6606826.1"/>
    <property type="molecule type" value="Transcribed_RNA"/>
</dbReference>
<feature type="compositionally biased region" description="Polar residues" evidence="3">
    <location>
        <begin position="322"/>
        <end position="331"/>
    </location>
</feature>
<name>A0A8D8PMR1_9HEMI</name>
<organism evidence="4">
    <name type="scientific">Cacopsylla melanoneura</name>
    <dbReference type="NCBI Taxonomy" id="428564"/>
    <lineage>
        <taxon>Eukaryota</taxon>
        <taxon>Metazoa</taxon>
        <taxon>Ecdysozoa</taxon>
        <taxon>Arthropoda</taxon>
        <taxon>Hexapoda</taxon>
        <taxon>Insecta</taxon>
        <taxon>Pterygota</taxon>
        <taxon>Neoptera</taxon>
        <taxon>Paraneoptera</taxon>
        <taxon>Hemiptera</taxon>
        <taxon>Sternorrhyncha</taxon>
        <taxon>Psylloidea</taxon>
        <taxon>Psyllidae</taxon>
        <taxon>Psyllinae</taxon>
        <taxon>Cacopsylla</taxon>
    </lineage>
</organism>
<comment type="similarity">
    <text evidence="2">Belongs to the short-chain dehydrogenases/reductases (SDR) family.</text>
</comment>
<dbReference type="InterPro" id="IPR002347">
    <property type="entry name" value="SDR_fam"/>
</dbReference>
<dbReference type="EMBL" id="HBUF01005042">
    <property type="protein sequence ID" value="CAG6606818.1"/>
    <property type="molecule type" value="Transcribed_RNA"/>
</dbReference>
<dbReference type="InterPro" id="IPR036291">
    <property type="entry name" value="NAD(P)-bd_dom_sf"/>
</dbReference>
<dbReference type="EMBL" id="HBUF01005041">
    <property type="protein sequence ID" value="CAG6606816.1"/>
    <property type="molecule type" value="Transcribed_RNA"/>
</dbReference>
<dbReference type="AlphaFoldDB" id="A0A8D8PMR1"/>
<dbReference type="Gene3D" id="3.40.50.720">
    <property type="entry name" value="NAD(P)-binding Rossmann-like Domain"/>
    <property type="match status" value="1"/>
</dbReference>
<dbReference type="SUPFAM" id="SSF51735">
    <property type="entry name" value="NAD(P)-binding Rossmann-fold domains"/>
    <property type="match status" value="1"/>
</dbReference>
<evidence type="ECO:0000256" key="3">
    <source>
        <dbReference type="SAM" id="MobiDB-lite"/>
    </source>
</evidence>
<evidence type="ECO:0000313" key="4">
    <source>
        <dbReference type="EMBL" id="CAG6606818.1"/>
    </source>
</evidence>
<dbReference type="InterPro" id="IPR053011">
    <property type="entry name" value="SDR_family_member_7"/>
</dbReference>
<dbReference type="GO" id="GO:0016491">
    <property type="term" value="F:oxidoreductase activity"/>
    <property type="evidence" value="ECO:0007669"/>
    <property type="project" value="UniProtKB-KW"/>
</dbReference>
<dbReference type="EMBL" id="HBUF01005045">
    <property type="protein sequence ID" value="CAG6606824.1"/>
    <property type="molecule type" value="Transcribed_RNA"/>
</dbReference>
<dbReference type="PRINTS" id="PR00080">
    <property type="entry name" value="SDRFAMILY"/>
</dbReference>
<dbReference type="PRINTS" id="PR00081">
    <property type="entry name" value="GDHRDH"/>
</dbReference>
<dbReference type="EMBL" id="HBUF01005044">
    <property type="protein sequence ID" value="CAG6606822.1"/>
    <property type="molecule type" value="Transcribed_RNA"/>
</dbReference>
<dbReference type="PANTHER" id="PTHR44269">
    <property type="entry name" value="DEHYDROGENASE/REDUCTASE SDR FAMILY MEMBER 7-RELATED"/>
    <property type="match status" value="1"/>
</dbReference>
<proteinExistence type="inferred from homology"/>
<dbReference type="EMBL" id="HBUF01511199">
    <property type="protein sequence ID" value="CAG6746712.1"/>
    <property type="molecule type" value="Transcribed_RNA"/>
</dbReference>
<dbReference type="EMBL" id="HBUF01005043">
    <property type="protein sequence ID" value="CAG6606820.1"/>
    <property type="molecule type" value="Transcribed_RNA"/>
</dbReference>
<reference evidence="4" key="1">
    <citation type="submission" date="2021-05" db="EMBL/GenBank/DDBJ databases">
        <authorList>
            <person name="Alioto T."/>
            <person name="Alioto T."/>
            <person name="Gomez Garrido J."/>
        </authorList>
    </citation>
    <scope>NUCLEOTIDE SEQUENCE</scope>
</reference>
<sequence length="348" mass="38902">MGLLSFVGLCYLIYLTVHSLLSLAADSDLYLFFIEKFSKKLHYFHNKVVWITGASSGIGEALAIELSKHGAKLVLSARNSIQLERVKNLCVQNGAHPQFVITLPMDVTQTKHHKRYFDQVVQQFGGLDILINNAGRSQRANWEEIELEVDREMFELNVFSVLNLSRIAVKHFLNVEHGGHLVVTSSIAGLIGAPYSGSYTGSKHAIHGYFDSLRREKQETKKLTVTLLCPGPTLTNFLKESFTAQPGVKFNQSASVQDKRMSAERCAYLSAVAIANRLDEAWLGKFPILPMTYIGRYCPNITRVLSRYVTNERLQKLRDSRNTVSDSSAQNRPPPPTFGGVKVTAVKK</sequence>
<protein>
    <submittedName>
        <fullName evidence="4">Dehydrogenase/reductase SDR family member 7</fullName>
    </submittedName>
</protein>
<evidence type="ECO:0000256" key="2">
    <source>
        <dbReference type="RuleBase" id="RU000363"/>
    </source>
</evidence>
<feature type="region of interest" description="Disordered" evidence="3">
    <location>
        <begin position="319"/>
        <end position="348"/>
    </location>
</feature>
<dbReference type="EMBL" id="HBUF01005047">
    <property type="protein sequence ID" value="CAG6606828.1"/>
    <property type="molecule type" value="Transcribed_RNA"/>
</dbReference>
<keyword evidence="1" id="KW-0560">Oxidoreductase</keyword>
<dbReference type="InterPro" id="IPR020904">
    <property type="entry name" value="Sc_DH/Rdtase_CS"/>
</dbReference>
<dbReference type="Pfam" id="PF00106">
    <property type="entry name" value="adh_short"/>
    <property type="match status" value="1"/>
</dbReference>
<evidence type="ECO:0000256" key="1">
    <source>
        <dbReference type="ARBA" id="ARBA00023002"/>
    </source>
</evidence>
<dbReference type="EMBL" id="HBUF01511198">
    <property type="protein sequence ID" value="CAG6746711.1"/>
    <property type="molecule type" value="Transcribed_RNA"/>
</dbReference>
<dbReference type="EMBL" id="HBUF01217790">
    <property type="protein sequence ID" value="CAG6667986.1"/>
    <property type="molecule type" value="Transcribed_RNA"/>
</dbReference>
<accession>A0A8D8PMR1</accession>
<dbReference type="PANTHER" id="PTHR44269:SF1">
    <property type="entry name" value="DEHYDROGENASE_REDUCTASE SDR FAMILY MEMBER 7"/>
    <property type="match status" value="1"/>
</dbReference>